<dbReference type="EMBL" id="OW152819">
    <property type="protein sequence ID" value="CAH2073144.1"/>
    <property type="molecule type" value="Genomic_DNA"/>
</dbReference>
<name>A0ABN8J3D3_9NEOP</name>
<organism evidence="2 3">
    <name type="scientific">Iphiclides podalirius</name>
    <name type="common">scarce swallowtail</name>
    <dbReference type="NCBI Taxonomy" id="110791"/>
    <lineage>
        <taxon>Eukaryota</taxon>
        <taxon>Metazoa</taxon>
        <taxon>Ecdysozoa</taxon>
        <taxon>Arthropoda</taxon>
        <taxon>Hexapoda</taxon>
        <taxon>Insecta</taxon>
        <taxon>Pterygota</taxon>
        <taxon>Neoptera</taxon>
        <taxon>Endopterygota</taxon>
        <taxon>Lepidoptera</taxon>
        <taxon>Glossata</taxon>
        <taxon>Ditrysia</taxon>
        <taxon>Papilionoidea</taxon>
        <taxon>Papilionidae</taxon>
        <taxon>Papilioninae</taxon>
        <taxon>Iphiclides</taxon>
    </lineage>
</organism>
<reference evidence="2" key="1">
    <citation type="submission" date="2022-03" db="EMBL/GenBank/DDBJ databases">
        <authorList>
            <person name="Martin H S."/>
        </authorList>
    </citation>
    <scope>NUCLEOTIDE SEQUENCE</scope>
</reference>
<dbReference type="Proteomes" id="UP000837857">
    <property type="component" value="Chromosome 7"/>
</dbReference>
<evidence type="ECO:0000256" key="1">
    <source>
        <dbReference type="SAM" id="MobiDB-lite"/>
    </source>
</evidence>
<evidence type="ECO:0000313" key="3">
    <source>
        <dbReference type="Proteomes" id="UP000837857"/>
    </source>
</evidence>
<feature type="region of interest" description="Disordered" evidence="1">
    <location>
        <begin position="61"/>
        <end position="94"/>
    </location>
</feature>
<evidence type="ECO:0000313" key="2">
    <source>
        <dbReference type="EMBL" id="CAH2073144.1"/>
    </source>
</evidence>
<accession>A0ABN8J3D3</accession>
<feature type="non-terminal residue" evidence="2">
    <location>
        <position position="1"/>
    </location>
</feature>
<keyword evidence="3" id="KW-1185">Reference proteome</keyword>
<gene>
    <name evidence="2" type="ORF">IPOD504_LOCUS15503</name>
</gene>
<protein>
    <submittedName>
        <fullName evidence="2">Uncharacterized protein</fullName>
    </submittedName>
</protein>
<sequence length="94" mass="10110">MKSLPGLTLTLPRSIEVCWTCTTRPIGISAGRTRRRCVAATANGPAAGDRFRGTLTQIPRFADMGDESGPWGTPRRLGVRTSAARETADGPRRV</sequence>
<proteinExistence type="predicted"/>